<feature type="region of interest" description="Disordered" evidence="1">
    <location>
        <begin position="100"/>
        <end position="121"/>
    </location>
</feature>
<reference evidence="2 3" key="1">
    <citation type="submission" date="2016-03" db="EMBL/GenBank/DDBJ databases">
        <title>Whole genome sequencing of Grifola frondosa 9006-11.</title>
        <authorList>
            <person name="Min B."/>
            <person name="Park H."/>
            <person name="Kim J.-G."/>
            <person name="Cho H."/>
            <person name="Oh Y.-L."/>
            <person name="Kong W.-S."/>
            <person name="Choi I.-G."/>
        </authorList>
    </citation>
    <scope>NUCLEOTIDE SEQUENCE [LARGE SCALE GENOMIC DNA]</scope>
    <source>
        <strain evidence="2 3">9006-11</strain>
    </source>
</reference>
<keyword evidence="3" id="KW-1185">Reference proteome</keyword>
<dbReference type="AlphaFoldDB" id="A0A1C7LXP5"/>
<gene>
    <name evidence="2" type="ORF">A0H81_10551</name>
</gene>
<proteinExistence type="predicted"/>
<feature type="region of interest" description="Disordered" evidence="1">
    <location>
        <begin position="132"/>
        <end position="151"/>
    </location>
</feature>
<dbReference type="EMBL" id="LUGG01000015">
    <property type="protein sequence ID" value="OBZ69505.1"/>
    <property type="molecule type" value="Genomic_DNA"/>
</dbReference>
<dbReference type="Proteomes" id="UP000092993">
    <property type="component" value="Unassembled WGS sequence"/>
</dbReference>
<evidence type="ECO:0000313" key="2">
    <source>
        <dbReference type="EMBL" id="OBZ69505.1"/>
    </source>
</evidence>
<protein>
    <submittedName>
        <fullName evidence="2">Uncharacterized protein</fullName>
    </submittedName>
</protein>
<organism evidence="2 3">
    <name type="scientific">Grifola frondosa</name>
    <name type="common">Maitake</name>
    <name type="synonym">Polyporus frondosus</name>
    <dbReference type="NCBI Taxonomy" id="5627"/>
    <lineage>
        <taxon>Eukaryota</taxon>
        <taxon>Fungi</taxon>
        <taxon>Dikarya</taxon>
        <taxon>Basidiomycota</taxon>
        <taxon>Agaricomycotina</taxon>
        <taxon>Agaricomycetes</taxon>
        <taxon>Polyporales</taxon>
        <taxon>Grifolaceae</taxon>
        <taxon>Grifola</taxon>
    </lineage>
</organism>
<comment type="caution">
    <text evidence="2">The sequence shown here is derived from an EMBL/GenBank/DDBJ whole genome shotgun (WGS) entry which is preliminary data.</text>
</comment>
<sequence length="151" mass="16926">MLRLRDVQVQQPHPLVLVRRTFDPVQPQPAHLTGLPAPVTQAHPLLTRQSSDTPHRALLRPVLPHRELYADPVIRYGILGQRIPCREHPRELNVRHPANLRIPSGRPEAGRAGRKDPAHPMRRYCGRWSAAVSPAPAGRTPAPPRRISLAC</sequence>
<evidence type="ECO:0000256" key="1">
    <source>
        <dbReference type="SAM" id="MobiDB-lite"/>
    </source>
</evidence>
<accession>A0A1C7LXP5</accession>
<evidence type="ECO:0000313" key="3">
    <source>
        <dbReference type="Proteomes" id="UP000092993"/>
    </source>
</evidence>
<feature type="compositionally biased region" description="Basic and acidic residues" evidence="1">
    <location>
        <begin position="108"/>
        <end position="119"/>
    </location>
</feature>
<name>A0A1C7LXP5_GRIFR</name>